<keyword evidence="2" id="KW-0812">Transmembrane</keyword>
<name>A0A9P4I7H5_9PEZI</name>
<dbReference type="Proteomes" id="UP000799772">
    <property type="component" value="Unassembled WGS sequence"/>
</dbReference>
<dbReference type="OrthoDB" id="3001700at2759"/>
<comment type="caution">
    <text evidence="3">The sequence shown here is derived from an EMBL/GenBank/DDBJ whole genome shotgun (WGS) entry which is preliminary data.</text>
</comment>
<sequence>MNTTTIVVSVLAGIIALVAAYVYFFGIPPELKREMEEKALKTMGENKASYLMKDQISKIPEGDQQELKDLKKGISNAGGGALQNPLGKLAGDTADDATRDFTGR</sequence>
<gene>
    <name evidence="3" type="ORF">NA57DRAFT_58524</name>
</gene>
<evidence type="ECO:0000256" key="1">
    <source>
        <dbReference type="SAM" id="MobiDB-lite"/>
    </source>
</evidence>
<keyword evidence="4" id="KW-1185">Reference proteome</keyword>
<reference evidence="3" key="1">
    <citation type="journal article" date="2020" name="Stud. Mycol.">
        <title>101 Dothideomycetes genomes: a test case for predicting lifestyles and emergence of pathogens.</title>
        <authorList>
            <person name="Haridas S."/>
            <person name="Albert R."/>
            <person name="Binder M."/>
            <person name="Bloem J."/>
            <person name="Labutti K."/>
            <person name="Salamov A."/>
            <person name="Andreopoulos B."/>
            <person name="Baker S."/>
            <person name="Barry K."/>
            <person name="Bills G."/>
            <person name="Bluhm B."/>
            <person name="Cannon C."/>
            <person name="Castanera R."/>
            <person name="Culley D."/>
            <person name="Daum C."/>
            <person name="Ezra D."/>
            <person name="Gonzalez J."/>
            <person name="Henrissat B."/>
            <person name="Kuo A."/>
            <person name="Liang C."/>
            <person name="Lipzen A."/>
            <person name="Lutzoni F."/>
            <person name="Magnuson J."/>
            <person name="Mondo S."/>
            <person name="Nolan M."/>
            <person name="Ohm R."/>
            <person name="Pangilinan J."/>
            <person name="Park H.-J."/>
            <person name="Ramirez L."/>
            <person name="Alfaro M."/>
            <person name="Sun H."/>
            <person name="Tritt A."/>
            <person name="Yoshinaga Y."/>
            <person name="Zwiers L.-H."/>
            <person name="Turgeon B."/>
            <person name="Goodwin S."/>
            <person name="Spatafora J."/>
            <person name="Crous P."/>
            <person name="Grigoriev I."/>
        </authorList>
    </citation>
    <scope>NUCLEOTIDE SEQUENCE</scope>
    <source>
        <strain evidence="3">CBS 133067</strain>
    </source>
</reference>
<feature type="region of interest" description="Disordered" evidence="1">
    <location>
        <begin position="74"/>
        <end position="104"/>
    </location>
</feature>
<dbReference type="EMBL" id="ML978129">
    <property type="protein sequence ID" value="KAF2096621.1"/>
    <property type="molecule type" value="Genomic_DNA"/>
</dbReference>
<protein>
    <submittedName>
        <fullName evidence="3">Uncharacterized protein</fullName>
    </submittedName>
</protein>
<evidence type="ECO:0000313" key="4">
    <source>
        <dbReference type="Proteomes" id="UP000799772"/>
    </source>
</evidence>
<feature type="transmembrane region" description="Helical" evidence="2">
    <location>
        <begin position="6"/>
        <end position="25"/>
    </location>
</feature>
<dbReference type="AlphaFoldDB" id="A0A9P4I7H5"/>
<proteinExistence type="predicted"/>
<accession>A0A9P4I7H5</accession>
<keyword evidence="2" id="KW-0472">Membrane</keyword>
<keyword evidence="2" id="KW-1133">Transmembrane helix</keyword>
<organism evidence="3 4">
    <name type="scientific">Rhizodiscina lignyota</name>
    <dbReference type="NCBI Taxonomy" id="1504668"/>
    <lineage>
        <taxon>Eukaryota</taxon>
        <taxon>Fungi</taxon>
        <taxon>Dikarya</taxon>
        <taxon>Ascomycota</taxon>
        <taxon>Pezizomycotina</taxon>
        <taxon>Dothideomycetes</taxon>
        <taxon>Pleosporomycetidae</taxon>
        <taxon>Aulographales</taxon>
        <taxon>Rhizodiscinaceae</taxon>
        <taxon>Rhizodiscina</taxon>
    </lineage>
</organism>
<evidence type="ECO:0000256" key="2">
    <source>
        <dbReference type="SAM" id="Phobius"/>
    </source>
</evidence>
<evidence type="ECO:0000313" key="3">
    <source>
        <dbReference type="EMBL" id="KAF2096621.1"/>
    </source>
</evidence>